<dbReference type="AlphaFoldDB" id="A0A6N2TTC3"/>
<organism evidence="2">
    <name type="scientific">Clostridium innocuum</name>
    <dbReference type="NCBI Taxonomy" id="1522"/>
    <lineage>
        <taxon>Bacteria</taxon>
        <taxon>Bacillati</taxon>
        <taxon>Bacillota</taxon>
        <taxon>Clostridia</taxon>
        <taxon>Eubacteriales</taxon>
        <taxon>Clostridiaceae</taxon>
        <taxon>Clostridium</taxon>
    </lineage>
</organism>
<sequence>MKHIPIGIESFKELIDGEYYYVDKTLFIKDVCKEKVALYTRPRRFGKTLNMNMLYYFFSLKQKENAYLFDGLHITKDAEILRYQNQYPVIFITLKDMKQVSFENQKAMFAILIQEIVRNNKELLDSEEVSTFDKEQLVAYSRRTQSDVDLQNALKFLCVCLKQHYHKNVILLIDEYDVPLQSAYLNGYYDEMADFLSGIFSAALKTNDALEKGILTGCLRIAKESIFTGVNNFNGYSITEEPSSTCFGFTPEETLKLLEYYHLKSYEQTVKEW</sequence>
<reference evidence="2" key="1">
    <citation type="submission" date="2019-11" db="EMBL/GenBank/DDBJ databases">
        <authorList>
            <person name="Feng L."/>
        </authorList>
    </citation>
    <scope>NUCLEOTIDE SEQUENCE</scope>
    <source>
        <strain evidence="2">CinnocuumLFYP12</strain>
    </source>
</reference>
<feature type="domain" description="AAA-ATPase-like" evidence="1">
    <location>
        <begin position="5"/>
        <end position="227"/>
    </location>
</feature>
<evidence type="ECO:0000259" key="1">
    <source>
        <dbReference type="Pfam" id="PF09820"/>
    </source>
</evidence>
<accession>A0A6N2TTC3</accession>
<dbReference type="RefSeq" id="WP_002610402.1">
    <property type="nucleotide sequence ID" value="NZ_CABHIW010000007.1"/>
</dbReference>
<dbReference type="EMBL" id="CACRTE010000019">
    <property type="protein sequence ID" value="VYT08865.1"/>
    <property type="molecule type" value="Genomic_DNA"/>
</dbReference>
<protein>
    <submittedName>
        <fullName evidence="2">Putative AAA-ATPase</fullName>
    </submittedName>
</protein>
<dbReference type="InterPro" id="IPR018631">
    <property type="entry name" value="AAA-ATPase-like_dom"/>
</dbReference>
<evidence type="ECO:0000313" key="2">
    <source>
        <dbReference type="EMBL" id="VYT08865.1"/>
    </source>
</evidence>
<dbReference type="PANTHER" id="PTHR34825">
    <property type="entry name" value="CONSERVED PROTEIN, WITH A WEAK D-GALACTARATE DEHYDRATASE/ALTRONATE HYDROLASE DOMAIN"/>
    <property type="match status" value="1"/>
</dbReference>
<gene>
    <name evidence="2" type="ORF">CILFYP12_01475</name>
</gene>
<dbReference type="Pfam" id="PF09820">
    <property type="entry name" value="AAA-ATPase_like"/>
    <property type="match status" value="1"/>
</dbReference>
<proteinExistence type="predicted"/>
<name>A0A6N2TTC3_CLOIN</name>
<dbReference type="PANTHER" id="PTHR34825:SF1">
    <property type="entry name" value="AAA-ATPASE-LIKE DOMAIN-CONTAINING PROTEIN"/>
    <property type="match status" value="1"/>
</dbReference>